<dbReference type="InterPro" id="IPR014729">
    <property type="entry name" value="Rossmann-like_a/b/a_fold"/>
</dbReference>
<dbReference type="GO" id="GO:0009398">
    <property type="term" value="P:FMN biosynthetic process"/>
    <property type="evidence" value="ECO:0007669"/>
    <property type="project" value="UniProtKB-UniRule"/>
</dbReference>
<dbReference type="Gene3D" id="3.40.50.620">
    <property type="entry name" value="HUPs"/>
    <property type="match status" value="1"/>
</dbReference>
<keyword evidence="12" id="KW-0511">Multifunctional enzyme</keyword>
<dbReference type="AlphaFoldDB" id="A0A1H7BN53"/>
<dbReference type="SUPFAM" id="SSF82114">
    <property type="entry name" value="Riboflavin kinase-like"/>
    <property type="match status" value="1"/>
</dbReference>
<evidence type="ECO:0000313" key="17">
    <source>
        <dbReference type="EMBL" id="SEJ78888.1"/>
    </source>
</evidence>
<comment type="catalytic activity">
    <reaction evidence="13 15">
        <text>riboflavin + ATP = FMN + ADP + H(+)</text>
        <dbReference type="Rhea" id="RHEA:14357"/>
        <dbReference type="ChEBI" id="CHEBI:15378"/>
        <dbReference type="ChEBI" id="CHEBI:30616"/>
        <dbReference type="ChEBI" id="CHEBI:57986"/>
        <dbReference type="ChEBI" id="CHEBI:58210"/>
        <dbReference type="ChEBI" id="CHEBI:456216"/>
        <dbReference type="EC" id="2.7.1.26"/>
    </reaction>
</comment>
<evidence type="ECO:0000256" key="14">
    <source>
        <dbReference type="ARBA" id="ARBA00049494"/>
    </source>
</evidence>
<dbReference type="GO" id="GO:0008531">
    <property type="term" value="F:riboflavin kinase activity"/>
    <property type="evidence" value="ECO:0007669"/>
    <property type="project" value="UniProtKB-UniRule"/>
</dbReference>
<evidence type="ECO:0000256" key="13">
    <source>
        <dbReference type="ARBA" id="ARBA00047880"/>
    </source>
</evidence>
<dbReference type="GO" id="GO:0009231">
    <property type="term" value="P:riboflavin biosynthetic process"/>
    <property type="evidence" value="ECO:0007669"/>
    <property type="project" value="InterPro"/>
</dbReference>
<comment type="catalytic activity">
    <reaction evidence="14 15">
        <text>FMN + ATP + H(+) = FAD + diphosphate</text>
        <dbReference type="Rhea" id="RHEA:17237"/>
        <dbReference type="ChEBI" id="CHEBI:15378"/>
        <dbReference type="ChEBI" id="CHEBI:30616"/>
        <dbReference type="ChEBI" id="CHEBI:33019"/>
        <dbReference type="ChEBI" id="CHEBI:57692"/>
        <dbReference type="ChEBI" id="CHEBI:58210"/>
        <dbReference type="EC" id="2.7.7.2"/>
    </reaction>
</comment>
<dbReference type="NCBIfam" id="NF004162">
    <property type="entry name" value="PRK05627.1-5"/>
    <property type="match status" value="1"/>
</dbReference>
<reference evidence="18" key="1">
    <citation type="submission" date="2016-10" db="EMBL/GenBank/DDBJ databases">
        <authorList>
            <person name="Varghese N."/>
            <person name="Submissions S."/>
        </authorList>
    </citation>
    <scope>NUCLEOTIDE SEQUENCE [LARGE SCALE GENOMIC DNA]</scope>
    <source>
        <strain evidence="18">IBRC-M 10761</strain>
    </source>
</reference>
<evidence type="ECO:0000256" key="5">
    <source>
        <dbReference type="ARBA" id="ARBA00022643"/>
    </source>
</evidence>
<dbReference type="Gene3D" id="2.40.30.30">
    <property type="entry name" value="Riboflavin kinase-like"/>
    <property type="match status" value="1"/>
</dbReference>
<accession>A0A1H7BN53</accession>
<dbReference type="EC" id="2.7.7.2" evidence="15"/>
<keyword evidence="6 15" id="KW-0808">Transferase</keyword>
<evidence type="ECO:0000256" key="11">
    <source>
        <dbReference type="ARBA" id="ARBA00022840"/>
    </source>
</evidence>
<dbReference type="InterPro" id="IPR023465">
    <property type="entry name" value="Riboflavin_kinase_dom_sf"/>
</dbReference>
<feature type="domain" description="Riboflavin kinase" evidence="16">
    <location>
        <begin position="183"/>
        <end position="308"/>
    </location>
</feature>
<evidence type="ECO:0000256" key="15">
    <source>
        <dbReference type="PIRNR" id="PIRNR004491"/>
    </source>
</evidence>
<evidence type="ECO:0000256" key="6">
    <source>
        <dbReference type="ARBA" id="ARBA00022679"/>
    </source>
</evidence>
<evidence type="ECO:0000259" key="16">
    <source>
        <dbReference type="SMART" id="SM00904"/>
    </source>
</evidence>
<name>A0A1H7BN53_9BACT</name>
<dbReference type="Proteomes" id="UP000199403">
    <property type="component" value="Unassembled WGS sequence"/>
</dbReference>
<keyword evidence="5 15" id="KW-0288">FMN</keyword>
<evidence type="ECO:0000256" key="7">
    <source>
        <dbReference type="ARBA" id="ARBA00022695"/>
    </source>
</evidence>
<dbReference type="NCBIfam" id="TIGR00083">
    <property type="entry name" value="ribF"/>
    <property type="match status" value="1"/>
</dbReference>
<keyword evidence="7 15" id="KW-0548">Nucleotidyltransferase</keyword>
<dbReference type="InterPro" id="IPR002606">
    <property type="entry name" value="Riboflavin_kinase_bac"/>
</dbReference>
<dbReference type="InterPro" id="IPR023468">
    <property type="entry name" value="Riboflavin_kinase"/>
</dbReference>
<protein>
    <recommendedName>
        <fullName evidence="15">Riboflavin biosynthesis protein</fullName>
    </recommendedName>
    <domain>
        <recommendedName>
            <fullName evidence="15">Riboflavin kinase</fullName>
            <ecNumber evidence="15">2.7.1.26</ecNumber>
        </recommendedName>
        <alternativeName>
            <fullName evidence="15">Flavokinase</fullName>
        </alternativeName>
    </domain>
    <domain>
        <recommendedName>
            <fullName evidence="15">FMN adenylyltransferase</fullName>
            <ecNumber evidence="15">2.7.7.2</ecNumber>
        </recommendedName>
        <alternativeName>
            <fullName evidence="15">FAD pyrophosphorylase</fullName>
        </alternativeName>
        <alternativeName>
            <fullName evidence="15">FAD synthase</fullName>
        </alternativeName>
    </domain>
</protein>
<dbReference type="GO" id="GO:0006747">
    <property type="term" value="P:FAD biosynthetic process"/>
    <property type="evidence" value="ECO:0007669"/>
    <property type="project" value="UniProtKB-UniRule"/>
</dbReference>
<keyword evidence="11 15" id="KW-0067">ATP-binding</keyword>
<dbReference type="PANTHER" id="PTHR22749:SF6">
    <property type="entry name" value="RIBOFLAVIN KINASE"/>
    <property type="match status" value="1"/>
</dbReference>
<evidence type="ECO:0000256" key="10">
    <source>
        <dbReference type="ARBA" id="ARBA00022827"/>
    </source>
</evidence>
<keyword evidence="8 15" id="KW-0547">Nucleotide-binding</keyword>
<dbReference type="PANTHER" id="PTHR22749">
    <property type="entry name" value="RIBOFLAVIN KINASE/FMN ADENYLYLTRANSFERASE"/>
    <property type="match status" value="1"/>
</dbReference>
<gene>
    <name evidence="17" type="ORF">SAMN05192553_11342</name>
</gene>
<evidence type="ECO:0000256" key="4">
    <source>
        <dbReference type="ARBA" id="ARBA00022630"/>
    </source>
</evidence>
<keyword evidence="18" id="KW-1185">Reference proteome</keyword>
<dbReference type="GO" id="GO:0003919">
    <property type="term" value="F:FMN adenylyltransferase activity"/>
    <property type="evidence" value="ECO:0007669"/>
    <property type="project" value="UniProtKB-UniRule"/>
</dbReference>
<dbReference type="NCBIfam" id="TIGR00125">
    <property type="entry name" value="cyt_tran_rel"/>
    <property type="match status" value="1"/>
</dbReference>
<keyword evidence="10 15" id="KW-0274">FAD</keyword>
<keyword evidence="4 15" id="KW-0285">Flavoprotein</keyword>
<dbReference type="InterPro" id="IPR004821">
    <property type="entry name" value="Cyt_trans-like"/>
</dbReference>
<dbReference type="Pfam" id="PF01687">
    <property type="entry name" value="Flavokinase"/>
    <property type="match status" value="1"/>
</dbReference>
<comment type="similarity">
    <text evidence="15">Belongs to the ribF family.</text>
</comment>
<dbReference type="InterPro" id="IPR015865">
    <property type="entry name" value="Riboflavin_kinase_bac/euk"/>
</dbReference>
<keyword evidence="9 15" id="KW-0418">Kinase</keyword>
<dbReference type="UniPathway" id="UPA00277">
    <property type="reaction ID" value="UER00407"/>
</dbReference>
<dbReference type="OrthoDB" id="9803667at2"/>
<dbReference type="UniPathway" id="UPA00276">
    <property type="reaction ID" value="UER00406"/>
</dbReference>
<dbReference type="PIRSF" id="PIRSF004491">
    <property type="entry name" value="FAD_Synth"/>
    <property type="match status" value="1"/>
</dbReference>
<comment type="pathway">
    <text evidence="2 15">Cofactor biosynthesis; FAD biosynthesis; FAD from FMN: step 1/1.</text>
</comment>
<comment type="pathway">
    <text evidence="3 15">Cofactor biosynthesis; FMN biosynthesis; FMN from riboflavin (ATP route): step 1/1.</text>
</comment>
<dbReference type="CDD" id="cd02064">
    <property type="entry name" value="FAD_synthetase_N"/>
    <property type="match status" value="1"/>
</dbReference>
<dbReference type="STRING" id="1416801.SAMN05192553_11342"/>
<dbReference type="EMBL" id="FNZH01000013">
    <property type="protein sequence ID" value="SEJ78888.1"/>
    <property type="molecule type" value="Genomic_DNA"/>
</dbReference>
<organism evidence="17 18">
    <name type="scientific">Cyclobacterium xiamenense</name>
    <dbReference type="NCBI Taxonomy" id="1297121"/>
    <lineage>
        <taxon>Bacteria</taxon>
        <taxon>Pseudomonadati</taxon>
        <taxon>Bacteroidota</taxon>
        <taxon>Cytophagia</taxon>
        <taxon>Cytophagales</taxon>
        <taxon>Cyclobacteriaceae</taxon>
        <taxon>Cyclobacterium</taxon>
    </lineage>
</organism>
<evidence type="ECO:0000256" key="8">
    <source>
        <dbReference type="ARBA" id="ARBA00022741"/>
    </source>
</evidence>
<dbReference type="EC" id="2.7.1.26" evidence="15"/>
<evidence type="ECO:0000256" key="9">
    <source>
        <dbReference type="ARBA" id="ARBA00022777"/>
    </source>
</evidence>
<evidence type="ECO:0000256" key="1">
    <source>
        <dbReference type="ARBA" id="ARBA00002121"/>
    </source>
</evidence>
<dbReference type="InterPro" id="IPR015864">
    <property type="entry name" value="FAD_synthase"/>
</dbReference>
<evidence type="ECO:0000256" key="2">
    <source>
        <dbReference type="ARBA" id="ARBA00004726"/>
    </source>
</evidence>
<evidence type="ECO:0000313" key="18">
    <source>
        <dbReference type="Proteomes" id="UP000199403"/>
    </source>
</evidence>
<evidence type="ECO:0000256" key="12">
    <source>
        <dbReference type="ARBA" id="ARBA00023268"/>
    </source>
</evidence>
<dbReference type="GO" id="GO:0005524">
    <property type="term" value="F:ATP binding"/>
    <property type="evidence" value="ECO:0007669"/>
    <property type="project" value="UniProtKB-UniRule"/>
</dbReference>
<sequence length="317" mass="35845">MKIYRSLDDFPPINRPVVTIGTFDGVHLGHQKILKRISRIARNTGGETVLITFWPHPRMILFPEEHGVRLLNTFEEKARLLASFGIDHLLSIPFTRAFSEMPSEDFIHSILVEKIQTRILVIGYDHRFGKDRKGSFAHLKARQQQYQFELEEIPREDIDNVGISSTKIRKALEAGDIATANEFLGRAYTLEGTVVEGDKIGRTIGFPTANIGVTEPDKLIPMDGAYIVQVRLGTKQLGGILNIGKRPTVSGLMKNIEVNILGFEGTIYGENLEVAFLEFLRPEKKFGNLEGLKEQLEKDRERARAFFGMDKLKPNDK</sequence>
<dbReference type="NCBIfam" id="NF004160">
    <property type="entry name" value="PRK05627.1-3"/>
    <property type="match status" value="1"/>
</dbReference>
<proteinExistence type="inferred from homology"/>
<dbReference type="FunFam" id="3.40.50.620:FF:000021">
    <property type="entry name" value="Riboflavin biosynthesis protein"/>
    <property type="match status" value="1"/>
</dbReference>
<evidence type="ECO:0000256" key="3">
    <source>
        <dbReference type="ARBA" id="ARBA00005201"/>
    </source>
</evidence>
<comment type="function">
    <text evidence="1">Catalyzes the phosphorylation of riboflavin to FMN followed by the adenylation of FMN to FAD.</text>
</comment>
<dbReference type="SUPFAM" id="SSF52374">
    <property type="entry name" value="Nucleotidylyl transferase"/>
    <property type="match status" value="1"/>
</dbReference>
<dbReference type="Pfam" id="PF06574">
    <property type="entry name" value="FAD_syn"/>
    <property type="match status" value="1"/>
</dbReference>
<dbReference type="SMART" id="SM00904">
    <property type="entry name" value="Flavokinase"/>
    <property type="match status" value="1"/>
</dbReference>
<dbReference type="RefSeq" id="WP_092178751.1">
    <property type="nucleotide sequence ID" value="NZ_FNZH01000013.1"/>
</dbReference>